<dbReference type="InterPro" id="IPR050767">
    <property type="entry name" value="Sel1_AlgK"/>
</dbReference>
<reference evidence="2" key="1">
    <citation type="submission" date="2018-05" db="EMBL/GenBank/DDBJ databases">
        <authorList>
            <person name="Lanie J.A."/>
            <person name="Ng W.-L."/>
            <person name="Kazmierczak K.M."/>
            <person name="Andrzejewski T.M."/>
            <person name="Davidsen T.M."/>
            <person name="Wayne K.J."/>
            <person name="Tettelin H."/>
            <person name="Glass J.I."/>
            <person name="Rusch D."/>
            <person name="Podicherti R."/>
            <person name="Tsui H.-C.T."/>
            <person name="Winkler M.E."/>
        </authorList>
    </citation>
    <scope>NUCLEOTIDE SEQUENCE</scope>
</reference>
<dbReference type="EMBL" id="UINC01002391">
    <property type="protein sequence ID" value="SUZ96190.1"/>
    <property type="molecule type" value="Genomic_DNA"/>
</dbReference>
<feature type="region of interest" description="Disordered" evidence="1">
    <location>
        <begin position="335"/>
        <end position="358"/>
    </location>
</feature>
<accession>A0A381RWG2</accession>
<organism evidence="2">
    <name type="scientific">marine metagenome</name>
    <dbReference type="NCBI Taxonomy" id="408172"/>
    <lineage>
        <taxon>unclassified sequences</taxon>
        <taxon>metagenomes</taxon>
        <taxon>ecological metagenomes</taxon>
    </lineage>
</organism>
<evidence type="ECO:0000313" key="2">
    <source>
        <dbReference type="EMBL" id="SUZ96190.1"/>
    </source>
</evidence>
<dbReference type="PANTHER" id="PTHR11102">
    <property type="entry name" value="SEL-1-LIKE PROTEIN"/>
    <property type="match status" value="1"/>
</dbReference>
<name>A0A381RWG2_9ZZZZ</name>
<dbReference type="SUPFAM" id="SSF53300">
    <property type="entry name" value="vWA-like"/>
    <property type="match status" value="1"/>
</dbReference>
<dbReference type="Gene3D" id="1.25.40.10">
    <property type="entry name" value="Tetratricopeptide repeat domain"/>
    <property type="match status" value="1"/>
</dbReference>
<sequence length="431" mass="46725">MRPVVVGAILLGLVASTSGVFAQVQEGPTPEQVAEWRTGAEQGDADAQTLLAIQYVEGRVVPLDYAEAVRWFRLAVEQGHAGAQTGLGFMYELGWGVEVEDVSAATLYQLAAEQGFADAQFHLARRYADGRGVARDEDEARRLFRLAAEQGHPAAQGILGVDIARDEPVRDLAPDDFVVREPQGRPELQQSMFVSVIRRGEPVLDLTADEFIIEEDGERREVLRVERSEVPVQVAILIDDSEGFVRNLSHIRNGLDALLDGLPEGQQIAFFAFGDQMRTIVDYTSNKARLREGFSRYRGFSETSSYLLNAVAETAVDLDRRGAIRPIIILITSEGGSNSSSGSLASSRLPSSGVVSPRGGQGLDADQVLGVLRDRMVAVHSLIVRGFGDLGLPAFSNNYSASTTATRGVLVQGTGDRDRAKLFERLPTVTG</sequence>
<feature type="non-terminal residue" evidence="2">
    <location>
        <position position="431"/>
    </location>
</feature>
<gene>
    <name evidence="2" type="ORF">METZ01_LOCUS49044</name>
</gene>
<evidence type="ECO:0008006" key="3">
    <source>
        <dbReference type="Google" id="ProtNLM"/>
    </source>
</evidence>
<evidence type="ECO:0000256" key="1">
    <source>
        <dbReference type="SAM" id="MobiDB-lite"/>
    </source>
</evidence>
<dbReference type="AlphaFoldDB" id="A0A381RWG2"/>
<protein>
    <recommendedName>
        <fullName evidence="3">VWFA domain-containing protein</fullName>
    </recommendedName>
</protein>
<dbReference type="InterPro" id="IPR006597">
    <property type="entry name" value="Sel1-like"/>
</dbReference>
<dbReference type="SMART" id="SM00671">
    <property type="entry name" value="SEL1"/>
    <property type="match status" value="3"/>
</dbReference>
<proteinExistence type="predicted"/>
<dbReference type="InterPro" id="IPR011990">
    <property type="entry name" value="TPR-like_helical_dom_sf"/>
</dbReference>
<dbReference type="Gene3D" id="3.40.50.410">
    <property type="entry name" value="von Willebrand factor, type A domain"/>
    <property type="match status" value="1"/>
</dbReference>
<feature type="compositionally biased region" description="Low complexity" evidence="1">
    <location>
        <begin position="335"/>
        <end position="353"/>
    </location>
</feature>
<dbReference type="InterPro" id="IPR036465">
    <property type="entry name" value="vWFA_dom_sf"/>
</dbReference>
<dbReference type="Pfam" id="PF08238">
    <property type="entry name" value="Sel1"/>
    <property type="match status" value="3"/>
</dbReference>
<dbReference type="SUPFAM" id="SSF81901">
    <property type="entry name" value="HCP-like"/>
    <property type="match status" value="1"/>
</dbReference>
<dbReference type="PANTHER" id="PTHR11102:SF160">
    <property type="entry name" value="ERAD-ASSOCIATED E3 UBIQUITIN-PROTEIN LIGASE COMPONENT HRD3"/>
    <property type="match status" value="1"/>
</dbReference>